<evidence type="ECO:0000313" key="4">
    <source>
        <dbReference type="Proteomes" id="UP000694580"/>
    </source>
</evidence>
<dbReference type="CDD" id="cd03070">
    <property type="entry name" value="PDI_b_ERp44"/>
    <property type="match status" value="1"/>
</dbReference>
<dbReference type="CDD" id="cd02996">
    <property type="entry name" value="PDI_a_ERp44"/>
    <property type="match status" value="1"/>
</dbReference>
<dbReference type="InterPro" id="IPR036249">
    <property type="entry name" value="Thioredoxin-like_sf"/>
</dbReference>
<proteinExistence type="predicted"/>
<evidence type="ECO:0000259" key="2">
    <source>
        <dbReference type="PROSITE" id="PS51352"/>
    </source>
</evidence>
<reference evidence="3 4" key="1">
    <citation type="submission" date="2020-06" db="EMBL/GenBank/DDBJ databases">
        <authorList>
            <consortium name="Wellcome Sanger Institute Data Sharing"/>
        </authorList>
    </citation>
    <scope>NUCLEOTIDE SEQUENCE [LARGE SCALE GENOMIC DNA]</scope>
</reference>
<reference evidence="3" key="3">
    <citation type="submission" date="2025-09" db="UniProtKB">
        <authorList>
            <consortium name="Ensembl"/>
        </authorList>
    </citation>
    <scope>IDENTIFICATION</scope>
</reference>
<reference evidence="3" key="2">
    <citation type="submission" date="2025-08" db="UniProtKB">
        <authorList>
            <consortium name="Ensembl"/>
        </authorList>
    </citation>
    <scope>IDENTIFICATION</scope>
</reference>
<dbReference type="InterPro" id="IPR041870">
    <property type="entry name" value="ERp44_PDI_b_1"/>
</dbReference>
<feature type="region of interest" description="Disordered" evidence="1">
    <location>
        <begin position="444"/>
        <end position="479"/>
    </location>
</feature>
<feature type="region of interest" description="Disordered" evidence="1">
    <location>
        <begin position="1"/>
        <end position="24"/>
    </location>
</feature>
<name>A0AAY4DSX2_9TELE</name>
<dbReference type="CDD" id="cd03072">
    <property type="entry name" value="PDI_b'_ERp44"/>
    <property type="match status" value="1"/>
</dbReference>
<dbReference type="Pfam" id="PF00085">
    <property type="entry name" value="Thioredoxin"/>
    <property type="match status" value="1"/>
</dbReference>
<dbReference type="Gene3D" id="3.40.30.10">
    <property type="entry name" value="Glutaredoxin"/>
    <property type="match status" value="3"/>
</dbReference>
<dbReference type="SUPFAM" id="SSF52833">
    <property type="entry name" value="Thioredoxin-like"/>
    <property type="match status" value="3"/>
</dbReference>
<dbReference type="GeneTree" id="ENSGT00930000151031"/>
<protein>
    <recommendedName>
        <fullName evidence="2">Thioredoxin domain-containing protein</fullName>
    </recommendedName>
</protein>
<sequence length="491" mass="55395">MTPGMRAPQMQLGIRSSNTNNRSRRGFAVNHSSRDPFRGSGSVGGFPVEAVGSPAVRFLESNRGVVSSAWANSATSQHRELCCTMKLTSTAAAPDLHHLAVLLVTSLYTSARGEITSLDSGNIDDTLNNAGVALVNFYADWCRFSQMLHPIFEEASNVAREEYPDQTQVVFARVDCDQHSDIAQRYRISKYPTLKLFRNGMMMKREYRGQRSVTAIADFIRQQKVDPIKEMLSLEELGSVDRSKRTIIGFFDQKESENYRTFEKVANILRDDCVFLAAFGEVSKPERFSGDNVIYKPPGESVPDMVYLGTLTNFDLAYAWSQDKCVPLVREITFENGEELTEEGIPFLILFHLKEDAESLEKFQHEVARQLISEKGSINFLHADCDKFRHPLLHIQKTPADCPVIAIDSFRHMYVFPEFNDLTVPGKLRQFVLDLHSGKLHRVFHHGPDPTDSTPGQEDDSEVASSPPESSFQKLAPSETRYTILRDRDEL</sequence>
<dbReference type="PROSITE" id="PS51352">
    <property type="entry name" value="THIOREDOXIN_2"/>
    <property type="match status" value="1"/>
</dbReference>
<dbReference type="AlphaFoldDB" id="A0AAY4DSX2"/>
<dbReference type="PANTHER" id="PTHR46295">
    <property type="entry name" value="ENDOPLASMIC RETICULUM RESIDENT PROTEIN 44"/>
    <property type="match status" value="1"/>
</dbReference>
<dbReference type="InterPro" id="IPR052643">
    <property type="entry name" value="ERP44"/>
</dbReference>
<dbReference type="GO" id="GO:0005789">
    <property type="term" value="C:endoplasmic reticulum membrane"/>
    <property type="evidence" value="ECO:0007669"/>
    <property type="project" value="TreeGrafter"/>
</dbReference>
<evidence type="ECO:0000256" key="1">
    <source>
        <dbReference type="SAM" id="MobiDB-lite"/>
    </source>
</evidence>
<dbReference type="FunFam" id="3.40.30.10:FF:000074">
    <property type="entry name" value="endoplasmic reticulum resident protein 44"/>
    <property type="match status" value="1"/>
</dbReference>
<dbReference type="Pfam" id="PF13848">
    <property type="entry name" value="Thioredoxin_6"/>
    <property type="match status" value="1"/>
</dbReference>
<dbReference type="FunFam" id="3.40.30.10:FF:000051">
    <property type="entry name" value="endoplasmic reticulum resident protein 44"/>
    <property type="match status" value="1"/>
</dbReference>
<dbReference type="GO" id="GO:0006457">
    <property type="term" value="P:protein folding"/>
    <property type="evidence" value="ECO:0007669"/>
    <property type="project" value="TreeGrafter"/>
</dbReference>
<dbReference type="Proteomes" id="UP000694580">
    <property type="component" value="Chromosome 5"/>
</dbReference>
<accession>A0AAY4DSX2</accession>
<dbReference type="InterPro" id="IPR041862">
    <property type="entry name" value="ERp44_PDI_b_2"/>
</dbReference>
<dbReference type="Ensembl" id="ENSDCDT00010057770.1">
    <property type="protein sequence ID" value="ENSDCDP00010047531.1"/>
    <property type="gene ID" value="ENSDCDG00010028662.1"/>
</dbReference>
<dbReference type="GO" id="GO:0003756">
    <property type="term" value="F:protein disulfide isomerase activity"/>
    <property type="evidence" value="ECO:0007669"/>
    <property type="project" value="TreeGrafter"/>
</dbReference>
<gene>
    <name evidence="3" type="primary">ERP44</name>
</gene>
<dbReference type="PANTHER" id="PTHR46295:SF1">
    <property type="entry name" value="ENDOPLASMIC RETICULUM RESIDENT PROTEIN 44"/>
    <property type="match status" value="1"/>
</dbReference>
<keyword evidence="4" id="KW-1185">Reference proteome</keyword>
<feature type="domain" description="Thioredoxin" evidence="2">
    <location>
        <begin position="87"/>
        <end position="225"/>
    </location>
</feature>
<dbReference type="InterPro" id="IPR013766">
    <property type="entry name" value="Thioredoxin_domain"/>
</dbReference>
<organism evidence="3 4">
    <name type="scientific">Denticeps clupeoides</name>
    <name type="common">denticle herring</name>
    <dbReference type="NCBI Taxonomy" id="299321"/>
    <lineage>
        <taxon>Eukaryota</taxon>
        <taxon>Metazoa</taxon>
        <taxon>Chordata</taxon>
        <taxon>Craniata</taxon>
        <taxon>Vertebrata</taxon>
        <taxon>Euteleostomi</taxon>
        <taxon>Actinopterygii</taxon>
        <taxon>Neopterygii</taxon>
        <taxon>Teleostei</taxon>
        <taxon>Clupei</taxon>
        <taxon>Clupeiformes</taxon>
        <taxon>Denticipitoidei</taxon>
        <taxon>Denticipitidae</taxon>
        <taxon>Denticeps</taxon>
    </lineage>
</organism>
<evidence type="ECO:0000313" key="3">
    <source>
        <dbReference type="Ensembl" id="ENSDCDP00010047531.1"/>
    </source>
</evidence>
<dbReference type="GO" id="GO:0005793">
    <property type="term" value="C:endoplasmic reticulum-Golgi intermediate compartment"/>
    <property type="evidence" value="ECO:0007669"/>
    <property type="project" value="TreeGrafter"/>
</dbReference>
<feature type="compositionally biased region" description="Polar residues" evidence="1">
    <location>
        <begin position="463"/>
        <end position="473"/>
    </location>
</feature>